<reference evidence="5" key="1">
    <citation type="submission" date="2025-08" db="UniProtKB">
        <authorList>
            <consortium name="Ensembl"/>
        </authorList>
    </citation>
    <scope>IDENTIFICATION</scope>
</reference>
<organism evidence="5 6">
    <name type="scientific">Naja naja</name>
    <name type="common">Indian cobra</name>
    <dbReference type="NCBI Taxonomy" id="35670"/>
    <lineage>
        <taxon>Eukaryota</taxon>
        <taxon>Metazoa</taxon>
        <taxon>Chordata</taxon>
        <taxon>Craniata</taxon>
        <taxon>Vertebrata</taxon>
        <taxon>Euteleostomi</taxon>
        <taxon>Lepidosauria</taxon>
        <taxon>Squamata</taxon>
        <taxon>Bifurcata</taxon>
        <taxon>Unidentata</taxon>
        <taxon>Episquamata</taxon>
        <taxon>Toxicofera</taxon>
        <taxon>Serpentes</taxon>
        <taxon>Colubroidea</taxon>
        <taxon>Elapidae</taxon>
        <taxon>Elapinae</taxon>
        <taxon>Naja</taxon>
    </lineage>
</organism>
<dbReference type="InterPro" id="IPR003599">
    <property type="entry name" value="Ig_sub"/>
</dbReference>
<dbReference type="InterPro" id="IPR036179">
    <property type="entry name" value="Ig-like_dom_sf"/>
</dbReference>
<keyword evidence="1" id="KW-0391">Immunity</keyword>
<evidence type="ECO:0000256" key="2">
    <source>
        <dbReference type="ARBA" id="ARBA00023130"/>
    </source>
</evidence>
<feature type="domain" description="Ig-like" evidence="4">
    <location>
        <begin position="3"/>
        <end position="83"/>
    </location>
</feature>
<evidence type="ECO:0000259" key="4">
    <source>
        <dbReference type="PROSITE" id="PS50835"/>
    </source>
</evidence>
<name>A0A8C6XJY2_NAJNA</name>
<evidence type="ECO:0000256" key="1">
    <source>
        <dbReference type="ARBA" id="ARBA00022859"/>
    </source>
</evidence>
<keyword evidence="3" id="KW-1280">Immunoglobulin</keyword>
<dbReference type="InterPro" id="IPR013783">
    <property type="entry name" value="Ig-like_fold"/>
</dbReference>
<evidence type="ECO:0000256" key="3">
    <source>
        <dbReference type="ARBA" id="ARBA00043265"/>
    </source>
</evidence>
<dbReference type="PROSITE" id="PS50835">
    <property type="entry name" value="IG_LIKE"/>
    <property type="match status" value="1"/>
</dbReference>
<dbReference type="OMA" id="CCCNNSW"/>
<dbReference type="OrthoDB" id="9905174at2759"/>
<dbReference type="AlphaFoldDB" id="A0A8C6XJY2"/>
<accession>A0A8C6XJY2</accession>
<evidence type="ECO:0000313" key="5">
    <source>
        <dbReference type="Ensembl" id="ENSNNAP00000015670.1"/>
    </source>
</evidence>
<dbReference type="SMART" id="SM00406">
    <property type="entry name" value="IGv"/>
    <property type="match status" value="1"/>
</dbReference>
<dbReference type="InterPro" id="IPR050199">
    <property type="entry name" value="IgHV"/>
</dbReference>
<dbReference type="GeneTree" id="ENSGT00940000163847"/>
<dbReference type="Pfam" id="PF07686">
    <property type="entry name" value="V-set"/>
    <property type="match status" value="1"/>
</dbReference>
<keyword evidence="2" id="KW-1064">Adaptive immunity</keyword>
<dbReference type="GO" id="GO:0005576">
    <property type="term" value="C:extracellular region"/>
    <property type="evidence" value="ECO:0007669"/>
    <property type="project" value="UniProtKB-ARBA"/>
</dbReference>
<keyword evidence="6" id="KW-1185">Reference proteome</keyword>
<reference evidence="5" key="2">
    <citation type="submission" date="2025-09" db="UniProtKB">
        <authorList>
            <consortium name="Ensembl"/>
        </authorList>
    </citation>
    <scope>IDENTIFICATION</scope>
</reference>
<sequence length="102" mass="11743">TLPLLSPDLVLKRPGEAGKLTCTVTGFSVNSYWMGWIRQKPGQGLEWLVFYYDLRRFTASKDSSNLYLQMNNLKAEDTAVYYCARYTVKGFLGDLMQKLFLE</sequence>
<dbReference type="InterPro" id="IPR007110">
    <property type="entry name" value="Ig-like_dom"/>
</dbReference>
<dbReference type="Gene3D" id="2.60.40.10">
    <property type="entry name" value="Immunoglobulins"/>
    <property type="match status" value="1"/>
</dbReference>
<proteinExistence type="predicted"/>
<dbReference type="GO" id="GO:0019814">
    <property type="term" value="C:immunoglobulin complex"/>
    <property type="evidence" value="ECO:0007669"/>
    <property type="project" value="UniProtKB-KW"/>
</dbReference>
<dbReference type="PANTHER" id="PTHR23266">
    <property type="entry name" value="IMMUNOGLOBULIN HEAVY CHAIN"/>
    <property type="match status" value="1"/>
</dbReference>
<dbReference type="SMART" id="SM00409">
    <property type="entry name" value="IG"/>
    <property type="match status" value="1"/>
</dbReference>
<dbReference type="InterPro" id="IPR013106">
    <property type="entry name" value="Ig_V-set"/>
</dbReference>
<dbReference type="Proteomes" id="UP000694559">
    <property type="component" value="Unplaced"/>
</dbReference>
<dbReference type="SUPFAM" id="SSF48726">
    <property type="entry name" value="Immunoglobulin"/>
    <property type="match status" value="1"/>
</dbReference>
<evidence type="ECO:0000313" key="6">
    <source>
        <dbReference type="Proteomes" id="UP000694559"/>
    </source>
</evidence>
<dbReference type="GO" id="GO:0002250">
    <property type="term" value="P:adaptive immune response"/>
    <property type="evidence" value="ECO:0007669"/>
    <property type="project" value="UniProtKB-KW"/>
</dbReference>
<protein>
    <recommendedName>
        <fullName evidence="4">Ig-like domain-containing protein</fullName>
    </recommendedName>
</protein>
<dbReference type="Ensembl" id="ENSNNAT00000016437.1">
    <property type="protein sequence ID" value="ENSNNAP00000015670.1"/>
    <property type="gene ID" value="ENSNNAG00000010564.1"/>
</dbReference>